<comment type="caution">
    <text evidence="1">The sequence shown here is derived from an EMBL/GenBank/DDBJ whole genome shotgun (WGS) entry which is preliminary data.</text>
</comment>
<name>A0A4R3HPN3_PAULE</name>
<dbReference type="EMBL" id="SLZQ01000016">
    <property type="protein sequence ID" value="TCS33547.1"/>
    <property type="molecule type" value="Genomic_DNA"/>
</dbReference>
<organism evidence="1 2">
    <name type="scientific">Paucimonas lemoignei</name>
    <name type="common">Pseudomonas lemoignei</name>
    <dbReference type="NCBI Taxonomy" id="29443"/>
    <lineage>
        <taxon>Bacteria</taxon>
        <taxon>Pseudomonadati</taxon>
        <taxon>Pseudomonadota</taxon>
        <taxon>Betaproteobacteria</taxon>
        <taxon>Burkholderiales</taxon>
        <taxon>Burkholderiaceae</taxon>
        <taxon>Paucimonas</taxon>
    </lineage>
</organism>
<dbReference type="InterPro" id="IPR021409">
    <property type="entry name" value="DUF3047"/>
</dbReference>
<protein>
    <submittedName>
        <fullName evidence="1">DUF3047 family protein</fullName>
    </submittedName>
</protein>
<dbReference type="Proteomes" id="UP000295382">
    <property type="component" value="Unassembled WGS sequence"/>
</dbReference>
<sequence length="257" mass="28802">MKQIGWLIAALLLGACASGPEVNRKIPEEPAAQTSQVTDHVTMFSSVVPGELPSSWEPMVIFKQKKRTDYRLVKDQEKTVLHAFSANASSGLMQHVSIEPQTQPWLQWQWKIGSLGERIAHAQDQMEDAPARIILGFDGDKGTLPFTEQILFETAKLITGYDFPYATLMYEWHGTEPAGTIRPSKRSSRIRSVIVESGDGGVGQWRNFERNIVEDFERAYGEKPGRLIGVGILTDSDYTGETVETWYGDIRLLSQTK</sequence>
<keyword evidence="2" id="KW-1185">Reference proteome</keyword>
<proteinExistence type="predicted"/>
<accession>A0A4R3HPN3</accession>
<dbReference type="AlphaFoldDB" id="A0A4R3HPN3"/>
<gene>
    <name evidence="1" type="ORF">EDC30_11679</name>
</gene>
<dbReference type="PROSITE" id="PS51257">
    <property type="entry name" value="PROKAR_LIPOPROTEIN"/>
    <property type="match status" value="1"/>
</dbReference>
<reference evidence="1 2" key="1">
    <citation type="submission" date="2019-03" db="EMBL/GenBank/DDBJ databases">
        <title>Genomic Encyclopedia of Type Strains, Phase IV (KMG-IV): sequencing the most valuable type-strain genomes for metagenomic binning, comparative biology and taxonomic classification.</title>
        <authorList>
            <person name="Goeker M."/>
        </authorList>
    </citation>
    <scope>NUCLEOTIDE SEQUENCE [LARGE SCALE GENOMIC DNA]</scope>
    <source>
        <strain evidence="1 2">DSM 7445</strain>
    </source>
</reference>
<dbReference type="OrthoDB" id="9775969at2"/>
<evidence type="ECO:0000313" key="1">
    <source>
        <dbReference type="EMBL" id="TCS33547.1"/>
    </source>
</evidence>
<dbReference type="Pfam" id="PF11249">
    <property type="entry name" value="DUF3047"/>
    <property type="match status" value="1"/>
</dbReference>
<evidence type="ECO:0000313" key="2">
    <source>
        <dbReference type="Proteomes" id="UP000295382"/>
    </source>
</evidence>